<dbReference type="GO" id="GO:0003723">
    <property type="term" value="F:RNA binding"/>
    <property type="evidence" value="ECO:0007669"/>
    <property type="project" value="TreeGrafter"/>
</dbReference>
<name>X6MF94_RETFI</name>
<dbReference type="GO" id="GO:0005829">
    <property type="term" value="C:cytosol"/>
    <property type="evidence" value="ECO:0007669"/>
    <property type="project" value="TreeGrafter"/>
</dbReference>
<feature type="region of interest" description="Disordered" evidence="1">
    <location>
        <begin position="438"/>
        <end position="465"/>
    </location>
</feature>
<comment type="caution">
    <text evidence="3">The sequence shown here is derived from an EMBL/GenBank/DDBJ whole genome shotgun (WGS) entry which is preliminary data.</text>
</comment>
<accession>X6MF94</accession>
<dbReference type="Proteomes" id="UP000023152">
    <property type="component" value="Unassembled WGS sequence"/>
</dbReference>
<dbReference type="EMBL" id="ASPP01021522">
    <property type="protein sequence ID" value="ETO12321.1"/>
    <property type="molecule type" value="Genomic_DNA"/>
</dbReference>
<feature type="compositionally biased region" description="Acidic residues" evidence="1">
    <location>
        <begin position="327"/>
        <end position="340"/>
    </location>
</feature>
<dbReference type="AlphaFoldDB" id="X6MF94"/>
<dbReference type="InterPro" id="IPR016071">
    <property type="entry name" value="Staphylococal_nuclease_OB-fold"/>
</dbReference>
<gene>
    <name evidence="3" type="ORF">RFI_25053</name>
</gene>
<organism evidence="3 4">
    <name type="scientific">Reticulomyxa filosa</name>
    <dbReference type="NCBI Taxonomy" id="46433"/>
    <lineage>
        <taxon>Eukaryota</taxon>
        <taxon>Sar</taxon>
        <taxon>Rhizaria</taxon>
        <taxon>Retaria</taxon>
        <taxon>Foraminifera</taxon>
        <taxon>Monothalamids</taxon>
        <taxon>Reticulomyxidae</taxon>
        <taxon>Reticulomyxa</taxon>
    </lineage>
</organism>
<protein>
    <recommendedName>
        <fullName evidence="2">TNase-like domain-containing protein</fullName>
    </recommendedName>
</protein>
<dbReference type="InterPro" id="IPR035437">
    <property type="entry name" value="SNase_OB-fold_sf"/>
</dbReference>
<dbReference type="PROSITE" id="PS50830">
    <property type="entry name" value="TNASE_3"/>
    <property type="match status" value="2"/>
</dbReference>
<evidence type="ECO:0000256" key="1">
    <source>
        <dbReference type="SAM" id="MobiDB-lite"/>
    </source>
</evidence>
<dbReference type="Gene3D" id="2.40.50.90">
    <property type="match status" value="3"/>
</dbReference>
<sequence>MKSHPSRSYASSLSYEQHHRTNVNANANANVNVNVNIPCKIHSNTAAATAATAMALSSNLKQQPPSSLLPLTQDMDTNANVSKLQGYDEITTSPIAIGKSGAKKRLVGASGATNKPWTQWTGTEKKDAIYSAWVTVRQVVSADTFQLALLKSPKQLFGPSKILTFTLEGIRTPRLARNDKTKEQPYAFEAREFVRRFVCTGTPVMCVAWNAVNEKTVSRYYGDMYLPVESKHLGDAKTNKESLTYLLVANGFAELNFREKTQLSAVEYDRLSKALEKAKKMKLGKFADGGDRVFGRSTQQDGDDDDNEEEEEEEDNNNNNNNNNNDNDNEDDINDENSREEEERLPYKEEKKVERGIISKSAHGKENKLKRMHVRKLVVIRTAEERRKVLAKYLNKDVPAIVDQVWSGSTLRLELLPNEKDDYVHELVPIHLAGCTAPRCRPPESASKDDVASKKRKAASTQTNHDTMATVSVKWSNEAKEFTEGRLLSQRVIVRIVTADQKSNLYGIVTHPKGQISTSLLRVGLAEYEPWTARLVASKDQKDMKEAVQMAQEKRLHIWQDKTPTQSHNVTTDTFIPVVVTQIVSGDTFVVQFPDHHEERFTFSSIRQPRWKEESKTIATTKKHLGGKNDDVVVVVAASSRHRDTFTKTSSSHLEHPWVRPAKGFLREKMLGKKVELLFEYEKELKHQHQYQHQHQHQPQSAAPKFKVQKFATVLISKELLIDIVNYSLCVHKHIYVYTYI</sequence>
<dbReference type="GO" id="GO:0006402">
    <property type="term" value="P:mRNA catabolic process"/>
    <property type="evidence" value="ECO:0007669"/>
    <property type="project" value="TreeGrafter"/>
</dbReference>
<feature type="compositionally biased region" description="Acidic residues" evidence="1">
    <location>
        <begin position="301"/>
        <end position="316"/>
    </location>
</feature>
<feature type="domain" description="TNase-like" evidence="2">
    <location>
        <begin position="136"/>
        <end position="288"/>
    </location>
</feature>
<keyword evidence="4" id="KW-1185">Reference proteome</keyword>
<reference evidence="3 4" key="1">
    <citation type="journal article" date="2013" name="Curr. Biol.">
        <title>The Genome of the Foraminiferan Reticulomyxa filosa.</title>
        <authorList>
            <person name="Glockner G."/>
            <person name="Hulsmann N."/>
            <person name="Schleicher M."/>
            <person name="Noegel A.A."/>
            <person name="Eichinger L."/>
            <person name="Gallinger C."/>
            <person name="Pawlowski J."/>
            <person name="Sierra R."/>
            <person name="Euteneuer U."/>
            <person name="Pillet L."/>
            <person name="Moustafa A."/>
            <person name="Platzer M."/>
            <person name="Groth M."/>
            <person name="Szafranski K."/>
            <person name="Schliwa M."/>
        </authorList>
    </citation>
    <scope>NUCLEOTIDE SEQUENCE [LARGE SCALE GENOMIC DNA]</scope>
</reference>
<evidence type="ECO:0000313" key="4">
    <source>
        <dbReference type="Proteomes" id="UP000023152"/>
    </source>
</evidence>
<dbReference type="OrthoDB" id="10023235at2759"/>
<dbReference type="PANTHER" id="PTHR12302">
    <property type="entry name" value="EBNA2 BINDING PROTEIN P100"/>
    <property type="match status" value="1"/>
</dbReference>
<feature type="region of interest" description="Disordered" evidence="1">
    <location>
        <begin position="290"/>
        <end position="369"/>
    </location>
</feature>
<dbReference type="GO" id="GO:0005634">
    <property type="term" value="C:nucleus"/>
    <property type="evidence" value="ECO:0007669"/>
    <property type="project" value="TreeGrafter"/>
</dbReference>
<evidence type="ECO:0000259" key="2">
    <source>
        <dbReference type="PROSITE" id="PS50830"/>
    </source>
</evidence>
<feature type="domain" description="TNase-like" evidence="2">
    <location>
        <begin position="396"/>
        <end position="561"/>
    </location>
</feature>
<evidence type="ECO:0000313" key="3">
    <source>
        <dbReference type="EMBL" id="ETO12321.1"/>
    </source>
</evidence>
<proteinExistence type="predicted"/>
<dbReference type="Pfam" id="PF00565">
    <property type="entry name" value="SNase"/>
    <property type="match status" value="2"/>
</dbReference>
<feature type="compositionally biased region" description="Basic and acidic residues" evidence="1">
    <location>
        <begin position="341"/>
        <end position="369"/>
    </location>
</feature>
<dbReference type="SUPFAM" id="SSF50199">
    <property type="entry name" value="Staphylococcal nuclease"/>
    <property type="match status" value="3"/>
</dbReference>
<dbReference type="SMART" id="SM00318">
    <property type="entry name" value="SNc"/>
    <property type="match status" value="2"/>
</dbReference>
<dbReference type="GO" id="GO:0004518">
    <property type="term" value="F:nuclease activity"/>
    <property type="evidence" value="ECO:0007669"/>
    <property type="project" value="TreeGrafter"/>
</dbReference>
<feature type="compositionally biased region" description="Low complexity" evidence="1">
    <location>
        <begin position="317"/>
        <end position="326"/>
    </location>
</feature>
<dbReference type="PANTHER" id="PTHR12302:SF2">
    <property type="entry name" value="STAPHYLOCOCCAL NUCLEASE DOMAIN-CONTAINING PROTEIN 1"/>
    <property type="match status" value="1"/>
</dbReference>